<organism evidence="2 3">
    <name type="scientific">Neocallimastix californiae</name>
    <dbReference type="NCBI Taxonomy" id="1754190"/>
    <lineage>
        <taxon>Eukaryota</taxon>
        <taxon>Fungi</taxon>
        <taxon>Fungi incertae sedis</taxon>
        <taxon>Chytridiomycota</taxon>
        <taxon>Chytridiomycota incertae sedis</taxon>
        <taxon>Neocallimastigomycetes</taxon>
        <taxon>Neocallimastigales</taxon>
        <taxon>Neocallimastigaceae</taxon>
        <taxon>Neocallimastix</taxon>
    </lineage>
</organism>
<evidence type="ECO:0000313" key="3">
    <source>
        <dbReference type="Proteomes" id="UP000193920"/>
    </source>
</evidence>
<gene>
    <name evidence="2" type="ORF">LY90DRAFT_663843</name>
</gene>
<feature type="compositionally biased region" description="Polar residues" evidence="1">
    <location>
        <begin position="711"/>
        <end position="726"/>
    </location>
</feature>
<feature type="region of interest" description="Disordered" evidence="1">
    <location>
        <begin position="673"/>
        <end position="694"/>
    </location>
</feature>
<dbReference type="AlphaFoldDB" id="A0A1Y2FJ52"/>
<proteinExistence type="predicted"/>
<sequence length="941" mass="109092">MIIYLFENLNENNPFQHFAYVTLVQLFINKDDMPLLDNLMEEEVDINFKTITEKIFYFSLKNLKNITINKELTSKFLRKINEREEVNNISLAIIKFFSLQLANMKKVYEYSPLKLVNKELLWILINSKSMNINLSKSVNQNIVYNVENSFLYNNLSNYQIYSTISFGQKPVLYNLEILLGTYYIEKDSITELTSYFLDEVKNIKLDTLKKDDKKKIIFNENKLKKASTTKSRRDNKKIFLSMKNNQENDNSTDSDSINNINDTLKQNILRHHRSSFVSEKSMKSIEEWRTNFFKLNELLIKYKRRNGFVKDNNNTNDVNRYNPLHRHIWNIYCINDIFFRIINKYFIFQNDEGASELYNIASSMNESSKKLNFSSIITQLCSNYMNMLIDVRNNNAYSNEYLYLMTIILSNIEKWLKTFYCKPTYWIKLLDDIIKVLLPFHLLESFNIPVESITLGLSNNEFQKSSNSNSDHSSNHKSSNSISIPSISNENNSNSNVNNIDSIPKSLPIIYENDNSNKLSSSSSSPTVLPPISLSTIANEIRSKNSEKKMKRENSFESSDTKSKPSSPSQASSFKSLSRSSSASSINFIDEASNLINNNKYPLKHERLDIKNEIKLFLLKSILKNIEETIRNCNFVPLNLNSISLPSIKNHKRSVSAIQKKNISINFPHIKVPLPPSIKKPKNQSIQKRRTIVASNKSSIKSSLEQVNKFENTENSDFNGSKNINKSDTINSDDTTDSEIYDDFDSHSSGSSSRNKESNNEDDDLNFQIKNSNIYEQETNYFIQFKLKDYIQLIKQYNEELNDIKVNCRNHLISSLQNLLEKHVAFLQYYYKKIVDNTNSEGSKSHYTRQRQHTAIESSLNTQSYPKIESLKKPVLLPKSLSYKSSLRDPLLIQNRYKLYSPSSSTKTPLHVNVTNIVLEPIKRNQTKIPSIKTEIKSNST</sequence>
<feature type="compositionally biased region" description="Low complexity" evidence="1">
    <location>
        <begin position="465"/>
        <end position="498"/>
    </location>
</feature>
<dbReference type="OrthoDB" id="10498509at2759"/>
<evidence type="ECO:0000256" key="1">
    <source>
        <dbReference type="SAM" id="MobiDB-lite"/>
    </source>
</evidence>
<name>A0A1Y2FJ52_9FUNG</name>
<feature type="region of interest" description="Disordered" evidence="1">
    <location>
        <begin position="464"/>
        <end position="498"/>
    </location>
</feature>
<dbReference type="EMBL" id="MCOG01000007">
    <property type="protein sequence ID" value="ORY83414.1"/>
    <property type="molecule type" value="Genomic_DNA"/>
</dbReference>
<keyword evidence="3" id="KW-1185">Reference proteome</keyword>
<feature type="compositionally biased region" description="Basic and acidic residues" evidence="1">
    <location>
        <begin position="541"/>
        <end position="563"/>
    </location>
</feature>
<feature type="region of interest" description="Disordered" evidence="1">
    <location>
        <begin position="539"/>
        <end position="576"/>
    </location>
</feature>
<feature type="compositionally biased region" description="Acidic residues" evidence="1">
    <location>
        <begin position="734"/>
        <end position="743"/>
    </location>
</feature>
<protein>
    <submittedName>
        <fullName evidence="2">Uncharacterized protein</fullName>
    </submittedName>
</protein>
<comment type="caution">
    <text evidence="2">The sequence shown here is derived from an EMBL/GenBank/DDBJ whole genome shotgun (WGS) entry which is preliminary data.</text>
</comment>
<reference evidence="2 3" key="1">
    <citation type="submission" date="2016-08" db="EMBL/GenBank/DDBJ databases">
        <title>A Parts List for Fungal Cellulosomes Revealed by Comparative Genomics.</title>
        <authorList>
            <consortium name="DOE Joint Genome Institute"/>
            <person name="Haitjema C.H."/>
            <person name="Gilmore S.P."/>
            <person name="Henske J.K."/>
            <person name="Solomon K.V."/>
            <person name="De Groot R."/>
            <person name="Kuo A."/>
            <person name="Mondo S.J."/>
            <person name="Salamov A.A."/>
            <person name="Labutti K."/>
            <person name="Zhao Z."/>
            <person name="Chiniquy J."/>
            <person name="Barry K."/>
            <person name="Brewer H.M."/>
            <person name="Purvine S.O."/>
            <person name="Wright A.T."/>
            <person name="Boxma B."/>
            <person name="Van Alen T."/>
            <person name="Hackstein J.H."/>
            <person name="Baker S.E."/>
            <person name="Grigoriev I.V."/>
            <person name="O'Malley M.A."/>
        </authorList>
    </citation>
    <scope>NUCLEOTIDE SEQUENCE [LARGE SCALE GENOMIC DNA]</scope>
    <source>
        <strain evidence="2 3">G1</strain>
    </source>
</reference>
<accession>A0A1Y2FJ52</accession>
<dbReference type="Proteomes" id="UP000193920">
    <property type="component" value="Unassembled WGS sequence"/>
</dbReference>
<feature type="region of interest" description="Disordered" evidence="1">
    <location>
        <begin position="711"/>
        <end position="764"/>
    </location>
</feature>
<feature type="compositionally biased region" description="Low complexity" evidence="1">
    <location>
        <begin position="564"/>
        <end position="576"/>
    </location>
</feature>
<evidence type="ECO:0000313" key="2">
    <source>
        <dbReference type="EMBL" id="ORY83414.1"/>
    </source>
</evidence>
<feature type="compositionally biased region" description="Basic residues" evidence="1">
    <location>
        <begin position="679"/>
        <end position="691"/>
    </location>
</feature>